<dbReference type="PANTHER" id="PTHR21180:SF32">
    <property type="entry name" value="ENDONUCLEASE_EXONUCLEASE_PHOSPHATASE FAMILY DOMAIN-CONTAINING PROTEIN 1"/>
    <property type="match status" value="1"/>
</dbReference>
<dbReference type="RefSeq" id="WP_408623351.1">
    <property type="nucleotide sequence ID" value="NZ_JBEQCT010000003.1"/>
</dbReference>
<dbReference type="EMBL" id="JBEQCT010000003">
    <property type="protein sequence ID" value="MFM2485135.1"/>
    <property type="molecule type" value="Genomic_DNA"/>
</dbReference>
<dbReference type="Proteomes" id="UP001629953">
    <property type="component" value="Unassembled WGS sequence"/>
</dbReference>
<feature type="domain" description="Helix-hairpin-helix DNA-binding motif class 1" evidence="2">
    <location>
        <begin position="38"/>
        <end position="57"/>
    </location>
</feature>
<dbReference type="InterPro" id="IPR003583">
    <property type="entry name" value="Hlx-hairpin-Hlx_DNA-bd_motif"/>
</dbReference>
<dbReference type="InterPro" id="IPR004509">
    <property type="entry name" value="Competence_ComEA_HhH"/>
</dbReference>
<feature type="signal peptide" evidence="1">
    <location>
        <begin position="1"/>
        <end position="26"/>
    </location>
</feature>
<feature type="domain" description="Helix-hairpin-helix DNA-binding motif class 1" evidence="2">
    <location>
        <begin position="68"/>
        <end position="91"/>
    </location>
</feature>
<evidence type="ECO:0000256" key="1">
    <source>
        <dbReference type="SAM" id="SignalP"/>
    </source>
</evidence>
<reference evidence="3 4" key="1">
    <citation type="journal article" date="2013" name="Int. J. Syst. Evol. Microbiol.">
        <title>Celerinatantimonas yamalensis sp. nov., a cold-adapted diazotrophic bacterium from a cold permafrost brine.</title>
        <authorList>
            <person name="Shcherbakova V."/>
            <person name="Chuvilskaya N."/>
            <person name="Rivkina E."/>
            <person name="Demidov N."/>
            <person name="Uchaeva V."/>
            <person name="Suetin S."/>
            <person name="Suzina N."/>
            <person name="Gilichinsky D."/>
        </authorList>
    </citation>
    <scope>NUCLEOTIDE SEQUENCE [LARGE SCALE GENOMIC DNA]</scope>
    <source>
        <strain evidence="3 4">C7</strain>
    </source>
</reference>
<feature type="chain" id="PRO_5045184660" evidence="1">
    <location>
        <begin position="27"/>
        <end position="91"/>
    </location>
</feature>
<accession>A0ABW9G642</accession>
<evidence type="ECO:0000259" key="2">
    <source>
        <dbReference type="SMART" id="SM00278"/>
    </source>
</evidence>
<evidence type="ECO:0000313" key="3">
    <source>
        <dbReference type="EMBL" id="MFM2485135.1"/>
    </source>
</evidence>
<dbReference type="NCBIfam" id="TIGR00426">
    <property type="entry name" value="competence protein ComEA helix-hairpin-helix repeat region"/>
    <property type="match status" value="1"/>
</dbReference>
<keyword evidence="4" id="KW-1185">Reference proteome</keyword>
<organism evidence="3 4">
    <name type="scientific">Celerinatantimonas yamalensis</name>
    <dbReference type="NCBI Taxonomy" id="559956"/>
    <lineage>
        <taxon>Bacteria</taxon>
        <taxon>Pseudomonadati</taxon>
        <taxon>Pseudomonadota</taxon>
        <taxon>Gammaproteobacteria</taxon>
        <taxon>Celerinatantimonadaceae</taxon>
        <taxon>Celerinatantimonas</taxon>
    </lineage>
</organism>
<dbReference type="PANTHER" id="PTHR21180">
    <property type="entry name" value="ENDONUCLEASE/EXONUCLEASE/PHOSPHATASE FAMILY DOMAIN-CONTAINING PROTEIN 1"/>
    <property type="match status" value="1"/>
</dbReference>
<sequence length="91" mass="9721">MKLKTILNTFSAIALAFSLNVIPAQAATPININQANATELTQLSGVGPAKAKAIIAYRKSHGAFKNVAELTQVKGIGPKLIEHDQDQIRVK</sequence>
<dbReference type="InterPro" id="IPR051675">
    <property type="entry name" value="Endo/Exo/Phosphatase_dom_1"/>
</dbReference>
<protein>
    <submittedName>
        <fullName evidence="3">Helix-hairpin-helix domain-containing protein</fullName>
    </submittedName>
</protein>
<dbReference type="Gene3D" id="1.10.150.280">
    <property type="entry name" value="AF1531-like domain"/>
    <property type="match status" value="1"/>
</dbReference>
<evidence type="ECO:0000313" key="4">
    <source>
        <dbReference type="Proteomes" id="UP001629953"/>
    </source>
</evidence>
<dbReference type="Pfam" id="PF12836">
    <property type="entry name" value="HHH_3"/>
    <property type="match status" value="1"/>
</dbReference>
<name>A0ABW9G642_9GAMM</name>
<proteinExistence type="predicted"/>
<gene>
    <name evidence="3" type="ORF">ABUE30_08655</name>
</gene>
<dbReference type="InterPro" id="IPR010994">
    <property type="entry name" value="RuvA_2-like"/>
</dbReference>
<dbReference type="SMART" id="SM00278">
    <property type="entry name" value="HhH1"/>
    <property type="match status" value="2"/>
</dbReference>
<keyword evidence="1" id="KW-0732">Signal</keyword>
<comment type="caution">
    <text evidence="3">The sequence shown here is derived from an EMBL/GenBank/DDBJ whole genome shotgun (WGS) entry which is preliminary data.</text>
</comment>
<dbReference type="SUPFAM" id="SSF47781">
    <property type="entry name" value="RuvA domain 2-like"/>
    <property type="match status" value="1"/>
</dbReference>